<dbReference type="AlphaFoldDB" id="L1L328"/>
<keyword evidence="3" id="KW-1185">Reference proteome</keyword>
<sequence>MGGRGAHAVRVLLPRRRRHAAHRATPPCPLPRAPLPTRPPSFANVA</sequence>
<dbReference type="Proteomes" id="UP000010411">
    <property type="component" value="Unassembled WGS sequence"/>
</dbReference>
<feature type="compositionally biased region" description="Pro residues" evidence="1">
    <location>
        <begin position="26"/>
        <end position="39"/>
    </location>
</feature>
<evidence type="ECO:0000313" key="3">
    <source>
        <dbReference type="Proteomes" id="UP000010411"/>
    </source>
</evidence>
<name>L1L328_9ACTN</name>
<dbReference type="PATRIC" id="fig|698759.3.peg.2345"/>
<proteinExistence type="predicted"/>
<evidence type="ECO:0000313" key="2">
    <source>
        <dbReference type="EMBL" id="EKX67110.1"/>
    </source>
</evidence>
<accession>L1L328</accession>
<protein>
    <submittedName>
        <fullName evidence="2">Uncharacterized protein</fullName>
    </submittedName>
</protein>
<organism evidence="2 3">
    <name type="scientific">Streptomyces ipomoeae 91-03</name>
    <dbReference type="NCBI Taxonomy" id="698759"/>
    <lineage>
        <taxon>Bacteria</taxon>
        <taxon>Bacillati</taxon>
        <taxon>Actinomycetota</taxon>
        <taxon>Actinomycetes</taxon>
        <taxon>Kitasatosporales</taxon>
        <taxon>Streptomycetaceae</taxon>
        <taxon>Streptomyces</taxon>
    </lineage>
</organism>
<reference evidence="2 3" key="1">
    <citation type="submission" date="2012-11" db="EMBL/GenBank/DDBJ databases">
        <authorList>
            <person name="Huguet-Tapia J.C."/>
            <person name="Durkin A.S."/>
            <person name="Pettis G.S."/>
            <person name="Badger J.H."/>
        </authorList>
    </citation>
    <scope>NUCLEOTIDE SEQUENCE [LARGE SCALE GENOMIC DNA]</scope>
    <source>
        <strain evidence="2 3">91-03</strain>
    </source>
</reference>
<feature type="compositionally biased region" description="Low complexity" evidence="1">
    <location>
        <begin position="1"/>
        <end position="12"/>
    </location>
</feature>
<dbReference type="EMBL" id="AEJC01000173">
    <property type="protein sequence ID" value="EKX67110.1"/>
    <property type="molecule type" value="Genomic_DNA"/>
</dbReference>
<comment type="caution">
    <text evidence="2">The sequence shown here is derived from an EMBL/GenBank/DDBJ whole genome shotgun (WGS) entry which is preliminary data.</text>
</comment>
<evidence type="ECO:0000256" key="1">
    <source>
        <dbReference type="SAM" id="MobiDB-lite"/>
    </source>
</evidence>
<feature type="compositionally biased region" description="Basic residues" evidence="1">
    <location>
        <begin position="13"/>
        <end position="22"/>
    </location>
</feature>
<feature type="region of interest" description="Disordered" evidence="1">
    <location>
        <begin position="1"/>
        <end position="46"/>
    </location>
</feature>
<gene>
    <name evidence="2" type="ORF">STRIP9103_07866</name>
</gene>